<organism evidence="3 4">
    <name type="scientific">Tagetes erecta</name>
    <name type="common">African marigold</name>
    <dbReference type="NCBI Taxonomy" id="13708"/>
    <lineage>
        <taxon>Eukaryota</taxon>
        <taxon>Viridiplantae</taxon>
        <taxon>Streptophyta</taxon>
        <taxon>Embryophyta</taxon>
        <taxon>Tracheophyta</taxon>
        <taxon>Spermatophyta</taxon>
        <taxon>Magnoliopsida</taxon>
        <taxon>eudicotyledons</taxon>
        <taxon>Gunneridae</taxon>
        <taxon>Pentapetalae</taxon>
        <taxon>asterids</taxon>
        <taxon>campanulids</taxon>
        <taxon>Asterales</taxon>
        <taxon>Asteraceae</taxon>
        <taxon>Asteroideae</taxon>
        <taxon>Heliantheae alliance</taxon>
        <taxon>Tageteae</taxon>
        <taxon>Tagetes</taxon>
    </lineage>
</organism>
<comment type="similarity">
    <text evidence="1">Belongs to the DRM1/ARP family.</text>
</comment>
<name>A0AAD8L9Y8_TARER</name>
<keyword evidence="4" id="KW-1185">Reference proteome</keyword>
<feature type="region of interest" description="Disordered" evidence="2">
    <location>
        <begin position="60"/>
        <end position="110"/>
    </location>
</feature>
<sequence length="123" mass="13167">MGFFRNLWDEAHASGPTSDSGVGKFRRYNSLLSRRSDNPQAASEDNIPISRSITILRTNSLSSSSSMPSSPTGSSAAGSPLSATSPGGDLKKLTRRKSAADAHRRVPKSPTGYDWIVLTSLDR</sequence>
<protein>
    <submittedName>
        <fullName evidence="3">Uncharacterized protein</fullName>
    </submittedName>
</protein>
<gene>
    <name evidence="3" type="ORF">QVD17_02713</name>
</gene>
<evidence type="ECO:0000313" key="3">
    <source>
        <dbReference type="EMBL" id="KAK1436929.1"/>
    </source>
</evidence>
<dbReference type="Proteomes" id="UP001229421">
    <property type="component" value="Unassembled WGS sequence"/>
</dbReference>
<dbReference type="EMBL" id="JAUHHV010000001">
    <property type="protein sequence ID" value="KAK1436929.1"/>
    <property type="molecule type" value="Genomic_DNA"/>
</dbReference>
<dbReference type="Pfam" id="PF05564">
    <property type="entry name" value="Auxin_repressed"/>
    <property type="match status" value="1"/>
</dbReference>
<comment type="caution">
    <text evidence="3">The sequence shown here is derived from an EMBL/GenBank/DDBJ whole genome shotgun (WGS) entry which is preliminary data.</text>
</comment>
<evidence type="ECO:0000313" key="4">
    <source>
        <dbReference type="Proteomes" id="UP001229421"/>
    </source>
</evidence>
<dbReference type="AlphaFoldDB" id="A0AAD8L9Y8"/>
<feature type="compositionally biased region" description="Low complexity" evidence="2">
    <location>
        <begin position="60"/>
        <end position="88"/>
    </location>
</feature>
<proteinExistence type="inferred from homology"/>
<reference evidence="3" key="1">
    <citation type="journal article" date="2023" name="bioRxiv">
        <title>Improved chromosome-level genome assembly for marigold (Tagetes erecta).</title>
        <authorList>
            <person name="Jiang F."/>
            <person name="Yuan L."/>
            <person name="Wang S."/>
            <person name="Wang H."/>
            <person name="Xu D."/>
            <person name="Wang A."/>
            <person name="Fan W."/>
        </authorList>
    </citation>
    <scope>NUCLEOTIDE SEQUENCE</scope>
    <source>
        <strain evidence="3">WSJ</strain>
        <tissue evidence="3">Leaf</tissue>
    </source>
</reference>
<dbReference type="PANTHER" id="PTHR33565:SF20">
    <property type="entry name" value="DORMANCY-ASSOCIATED PROTEIN HOMOLOG 4"/>
    <property type="match status" value="1"/>
</dbReference>
<accession>A0AAD8L9Y8</accession>
<evidence type="ECO:0000256" key="2">
    <source>
        <dbReference type="SAM" id="MobiDB-lite"/>
    </source>
</evidence>
<evidence type="ECO:0000256" key="1">
    <source>
        <dbReference type="ARBA" id="ARBA00010502"/>
    </source>
</evidence>
<dbReference type="PANTHER" id="PTHR33565">
    <property type="entry name" value="DORMANCY-ASSOCIATED PROTEIN 1"/>
    <property type="match status" value="1"/>
</dbReference>
<dbReference type="InterPro" id="IPR008406">
    <property type="entry name" value="DRM/ARP"/>
</dbReference>